<name>A0A1I4WYF0_9PSEU</name>
<dbReference type="Proteomes" id="UP000199398">
    <property type="component" value="Unassembled WGS sequence"/>
</dbReference>
<dbReference type="STRING" id="455193.SAMN05421805_103145"/>
<reference evidence="2 5" key="2">
    <citation type="submission" date="2018-10" db="EMBL/GenBank/DDBJ databases">
        <title>Sequencing the genomes of 1000 actinobacteria strains.</title>
        <authorList>
            <person name="Klenk H.-P."/>
        </authorList>
    </citation>
    <scope>NUCLEOTIDE SEQUENCE [LARGE SCALE GENOMIC DNA]</scope>
    <source>
        <strain evidence="2 5">DSM 45119</strain>
    </source>
</reference>
<protein>
    <submittedName>
        <fullName evidence="3">Uncharacterized protein</fullName>
    </submittedName>
</protein>
<dbReference type="EMBL" id="RBXX01000002">
    <property type="protein sequence ID" value="RKT84219.1"/>
    <property type="molecule type" value="Genomic_DNA"/>
</dbReference>
<evidence type="ECO:0000313" key="5">
    <source>
        <dbReference type="Proteomes" id="UP000270697"/>
    </source>
</evidence>
<sequence length="71" mass="7669">MREWGTEWGSEVEPEGQGWSRPGLVPAPDVDKLGLCTECGEPEEAHVTGGVVSVREFHRAGAGGRYSDEVE</sequence>
<gene>
    <name evidence="2" type="ORF">ATL45_2529</name>
    <name evidence="3" type="ORF">SAMN05421805_103145</name>
</gene>
<evidence type="ECO:0000256" key="1">
    <source>
        <dbReference type="SAM" id="MobiDB-lite"/>
    </source>
</evidence>
<dbReference type="AlphaFoldDB" id="A0A1I4WYF0"/>
<organism evidence="3 4">
    <name type="scientific">Saccharopolyspora antimicrobica</name>
    <dbReference type="NCBI Taxonomy" id="455193"/>
    <lineage>
        <taxon>Bacteria</taxon>
        <taxon>Bacillati</taxon>
        <taxon>Actinomycetota</taxon>
        <taxon>Actinomycetes</taxon>
        <taxon>Pseudonocardiales</taxon>
        <taxon>Pseudonocardiaceae</taxon>
        <taxon>Saccharopolyspora</taxon>
    </lineage>
</organism>
<evidence type="ECO:0000313" key="2">
    <source>
        <dbReference type="EMBL" id="RKT84219.1"/>
    </source>
</evidence>
<feature type="region of interest" description="Disordered" evidence="1">
    <location>
        <begin position="1"/>
        <end position="26"/>
    </location>
</feature>
<proteinExistence type="predicted"/>
<evidence type="ECO:0000313" key="4">
    <source>
        <dbReference type="Proteomes" id="UP000199398"/>
    </source>
</evidence>
<evidence type="ECO:0000313" key="3">
    <source>
        <dbReference type="EMBL" id="SFN18774.1"/>
    </source>
</evidence>
<accession>A0A1I4WYF0</accession>
<dbReference type="EMBL" id="FOUP01000003">
    <property type="protein sequence ID" value="SFN18774.1"/>
    <property type="molecule type" value="Genomic_DNA"/>
</dbReference>
<dbReference type="Proteomes" id="UP000270697">
    <property type="component" value="Unassembled WGS sequence"/>
</dbReference>
<reference evidence="3 4" key="1">
    <citation type="submission" date="2016-10" db="EMBL/GenBank/DDBJ databases">
        <authorList>
            <person name="de Groot N.N."/>
        </authorList>
    </citation>
    <scope>NUCLEOTIDE SEQUENCE [LARGE SCALE GENOMIC DNA]</scope>
    <source>
        <strain evidence="3 4">CPCC 201259</strain>
    </source>
</reference>
<keyword evidence="5" id="KW-1185">Reference proteome</keyword>